<comment type="cofactor">
    <cofactor evidence="1">
        <name>Zn(2+)</name>
        <dbReference type="ChEBI" id="CHEBI:29105"/>
    </cofactor>
</comment>
<dbReference type="EMBL" id="JASCIS010000004">
    <property type="protein sequence ID" value="MDI3418065.1"/>
    <property type="molecule type" value="Genomic_DNA"/>
</dbReference>
<dbReference type="InterPro" id="IPR050246">
    <property type="entry name" value="Class_II_FBP_aldolase"/>
</dbReference>
<dbReference type="RefSeq" id="WP_282533983.1">
    <property type="nucleotide sequence ID" value="NZ_JASCIS010000004.1"/>
</dbReference>
<keyword evidence="3" id="KW-1185">Reference proteome</keyword>
<dbReference type="Proteomes" id="UP001237105">
    <property type="component" value="Unassembled WGS sequence"/>
</dbReference>
<protein>
    <submittedName>
        <fullName evidence="2">Class II fructose-bisphosphate aldolase</fullName>
    </submittedName>
</protein>
<comment type="caution">
    <text evidence="2">The sequence shown here is derived from an EMBL/GenBank/DDBJ whole genome shotgun (WGS) entry which is preliminary data.</text>
</comment>
<reference evidence="2 3" key="1">
    <citation type="submission" date="2023-05" db="EMBL/GenBank/DDBJ databases">
        <title>Draft genome sequence of Streptomyces sp. B-S-A12 isolated from a cave soil in Thailand.</title>
        <authorList>
            <person name="Chamroensaksri N."/>
            <person name="Muangham S."/>
        </authorList>
    </citation>
    <scope>NUCLEOTIDE SEQUENCE [LARGE SCALE GENOMIC DNA]</scope>
    <source>
        <strain evidence="2 3">B-S-A12</strain>
    </source>
</reference>
<dbReference type="Gene3D" id="3.20.20.70">
    <property type="entry name" value="Aldolase class I"/>
    <property type="match status" value="1"/>
</dbReference>
<dbReference type="Pfam" id="PF01116">
    <property type="entry name" value="F_bP_aldolase"/>
    <property type="match status" value="1"/>
</dbReference>
<dbReference type="PANTHER" id="PTHR30304">
    <property type="entry name" value="D-TAGATOSE-1,6-BISPHOSPHATE ALDOLASE"/>
    <property type="match status" value="1"/>
</dbReference>
<gene>
    <name evidence="2" type="ORF">QIT00_05730</name>
</gene>
<dbReference type="InterPro" id="IPR013785">
    <property type="entry name" value="Aldolase_TIM"/>
</dbReference>
<name>A0ABT6SR50_9ACTN</name>
<evidence type="ECO:0000256" key="1">
    <source>
        <dbReference type="ARBA" id="ARBA00001947"/>
    </source>
</evidence>
<sequence length="296" mass="30432">MPLVSTAELVTDAQAARSAVAAFNVITLEHAEAIAAGAERAGRPAILQLSENAVKFHGNRLAPIAAATTAVARSSTARLALHLDHVTEVDLLRAAHPEGIGSVMFDASKLSYAENVKATADAVRWGHERGIWVEAELGKVGGKEGEPPLDAHAPGVRTDPREAAAYTAATGVDALAVAVGSAHAMTERTAALDHALITELRDAVPVPLVLHGSSGVPDTEIRRAVAAGMVKINVGTALNTAFTGAARAFLEAHPSTVDPRKYLAPAREAMTGTVAHFLGLLGPLGLPESGATSSPC</sequence>
<dbReference type="CDD" id="cd00947">
    <property type="entry name" value="TBP_aldolase_IIB"/>
    <property type="match status" value="1"/>
</dbReference>
<dbReference type="PIRSF" id="PIRSF001359">
    <property type="entry name" value="F_bP_aldolase_II"/>
    <property type="match status" value="1"/>
</dbReference>
<dbReference type="PANTHER" id="PTHR30304:SF0">
    <property type="entry name" value="D-TAGATOSE-1,6-BISPHOSPHATE ALDOLASE SUBUNIT GATY-RELATED"/>
    <property type="match status" value="1"/>
</dbReference>
<evidence type="ECO:0000313" key="3">
    <source>
        <dbReference type="Proteomes" id="UP001237105"/>
    </source>
</evidence>
<accession>A0ABT6SR50</accession>
<dbReference type="SUPFAM" id="SSF51569">
    <property type="entry name" value="Aldolase"/>
    <property type="match status" value="1"/>
</dbReference>
<dbReference type="InterPro" id="IPR000771">
    <property type="entry name" value="FBA_II"/>
</dbReference>
<evidence type="ECO:0000313" key="2">
    <source>
        <dbReference type="EMBL" id="MDI3418065.1"/>
    </source>
</evidence>
<organism evidence="2 3">
    <name type="scientific">Streptomyces luteolus</name>
    <dbReference type="NCBI Taxonomy" id="3043615"/>
    <lineage>
        <taxon>Bacteria</taxon>
        <taxon>Bacillati</taxon>
        <taxon>Actinomycetota</taxon>
        <taxon>Actinomycetes</taxon>
        <taxon>Kitasatosporales</taxon>
        <taxon>Streptomycetaceae</taxon>
        <taxon>Streptomyces</taxon>
    </lineage>
</organism>
<proteinExistence type="predicted"/>
<dbReference type="PROSITE" id="PS00806">
    <property type="entry name" value="ALDOLASE_CLASS_II_2"/>
    <property type="match status" value="1"/>
</dbReference>
<dbReference type="NCBIfam" id="TIGR00167">
    <property type="entry name" value="cbbA"/>
    <property type="match status" value="1"/>
</dbReference>